<evidence type="ECO:0000313" key="2">
    <source>
        <dbReference type="EMBL" id="MDF1611788.1"/>
    </source>
</evidence>
<name>A0AAE3TBW9_9BACT</name>
<proteinExistence type="inferred from homology"/>
<dbReference type="Gene3D" id="2.120.10.30">
    <property type="entry name" value="TolB, C-terminal domain"/>
    <property type="match status" value="2"/>
</dbReference>
<evidence type="ECO:0000256" key="1">
    <source>
        <dbReference type="ARBA" id="ARBA00009820"/>
    </source>
</evidence>
<dbReference type="EMBL" id="JARGDL010000006">
    <property type="protein sequence ID" value="MDF1611788.1"/>
    <property type="molecule type" value="Genomic_DNA"/>
</dbReference>
<dbReference type="InterPro" id="IPR011659">
    <property type="entry name" value="WD40"/>
</dbReference>
<dbReference type="SUPFAM" id="SSF82171">
    <property type="entry name" value="DPP6 N-terminal domain-like"/>
    <property type="match status" value="1"/>
</dbReference>
<dbReference type="InterPro" id="IPR011042">
    <property type="entry name" value="6-blade_b-propeller_TolB-like"/>
</dbReference>
<dbReference type="AlphaFoldDB" id="A0AAE3TBW9"/>
<dbReference type="Pfam" id="PF07676">
    <property type="entry name" value="PD40"/>
    <property type="match status" value="1"/>
</dbReference>
<dbReference type="PANTHER" id="PTHR36842">
    <property type="entry name" value="PROTEIN TOLB HOMOLOG"/>
    <property type="match status" value="1"/>
</dbReference>
<evidence type="ECO:0000313" key="3">
    <source>
        <dbReference type="Proteomes" id="UP001221302"/>
    </source>
</evidence>
<accession>A0AAE3TBW9</accession>
<gene>
    <name evidence="2" type="ORF">P0M35_06475</name>
</gene>
<dbReference type="Proteomes" id="UP001221302">
    <property type="component" value="Unassembled WGS sequence"/>
</dbReference>
<reference evidence="2" key="1">
    <citation type="submission" date="2023-03" db="EMBL/GenBank/DDBJ databases">
        <title>Stygiobacter electus gen. nov., sp. nov., facultatively anaerobic thermotolerant bacterium of the class Ignavibacteria from a well of Yessentuki mineral water deposit.</title>
        <authorList>
            <person name="Podosokorskaya O.A."/>
            <person name="Elcheninov A.G."/>
            <person name="Petrova N.F."/>
            <person name="Zavarzina D.G."/>
            <person name="Kublanov I.V."/>
            <person name="Merkel A.Y."/>
        </authorList>
    </citation>
    <scope>NUCLEOTIDE SEQUENCE</scope>
    <source>
        <strain evidence="2">09-Me</strain>
    </source>
</reference>
<sequence>MKRLLIILTLVFNVVFSQTVKIVEDKPITALKEGKFCYPMISPDGKFLLMSKENRQGLWMKDLSSGRIKRITNASGAGLDPVFSFDGNEILFRENKIINGKIFSSLKSYNLKTQKVFLKEDNIRDLKFLKTTNNVSKSYLKQNEIAQIFTSASLSKTTSDDISVAVDMNKIILYQNGVKKYLSPAGDGYYIWPSVSPDKSKLLFTLAGKGTYVSDLQGNILKKIGYANFPSWSPDGNWILFMKDLDNGEVIISSEIYIANINTGKYFLLTENQNEISLYPTWGSSINEIYYHTDNGVIRKIKIQYEQ</sequence>
<comment type="caution">
    <text evidence="2">The sequence shown here is derived from an EMBL/GenBank/DDBJ whole genome shotgun (WGS) entry which is preliminary data.</text>
</comment>
<organism evidence="2 3">
    <name type="scientific">Stygiobacter electus</name>
    <dbReference type="NCBI Taxonomy" id="3032292"/>
    <lineage>
        <taxon>Bacteria</taxon>
        <taxon>Pseudomonadati</taxon>
        <taxon>Ignavibacteriota</taxon>
        <taxon>Ignavibacteria</taxon>
        <taxon>Ignavibacteriales</taxon>
        <taxon>Melioribacteraceae</taxon>
        <taxon>Stygiobacter</taxon>
    </lineage>
</organism>
<comment type="similarity">
    <text evidence="1">Belongs to the TolB family.</text>
</comment>
<protein>
    <recommendedName>
        <fullName evidence="4">Translocation protein TolB</fullName>
    </recommendedName>
</protein>
<dbReference type="RefSeq" id="WP_321535555.1">
    <property type="nucleotide sequence ID" value="NZ_JARGDL010000006.1"/>
</dbReference>
<keyword evidence="3" id="KW-1185">Reference proteome</keyword>
<evidence type="ECO:0008006" key="4">
    <source>
        <dbReference type="Google" id="ProtNLM"/>
    </source>
</evidence>
<dbReference type="PANTHER" id="PTHR36842:SF1">
    <property type="entry name" value="PROTEIN TOLB"/>
    <property type="match status" value="1"/>
</dbReference>